<keyword evidence="7" id="KW-0560">Oxidoreductase</keyword>
<sequence>MPSRTNDDVASSSSSSSSVAGPSKASGSTLPPILPLSAFPNPGTPIHEKPSGYTFYKEVLNSSKYIVAPMVSASELPWRTLSRRYGADLCYSPMINCRSLVDSLHGKSKNSRAKALEWFDVDLGEEGSGEDKMLVVQLAGSDPKIILEAAEHVQDHCLAVDLNLGCPQHIAKRGHYGSYLQEDWPLIFNIINTLHLNLRIPVTAKMRVFDDVERTVAYAKMLQHAGAQIVTVHGRTREQKGHKTGVADWEKIRAVKQALDVPVFANGNILYGEDLQSALDKTGADGVMSAEGNLYNPTIFSTSDLREKLPTHLFPHRTDGPEPNPEWAPFPYIPAIAHAYLDEVVQCKTRTEPGAVKGHIFKICRPALERHTDIRANIGKAKLLHLEEGQDRGVVVKEYREAMDLLDERLMVDRKDSTFSSAPTGTSKHIPPSEQRYLPHWLCQPYFRPPLAEPAAEAKQAKGVKEVGATGAASGDGTAGAGAVPVKSNGMVDPADVQTEGEKRVMMDENEEADQGGNDAKRIRVR</sequence>
<accession>A0A316U7H0</accession>
<evidence type="ECO:0000256" key="4">
    <source>
        <dbReference type="ARBA" id="ARBA00022664"/>
    </source>
</evidence>
<feature type="domain" description="DUS-like FMN-binding" evidence="18">
    <location>
        <begin position="67"/>
        <end position="302"/>
    </location>
</feature>
<proteinExistence type="inferred from homology"/>
<evidence type="ECO:0000256" key="2">
    <source>
        <dbReference type="ARBA" id="ARBA00022630"/>
    </source>
</evidence>
<comment type="catalytic activity">
    <reaction evidence="13">
        <text>a 5,6-dihydrouridine in mRNA + NAD(+) = a uridine in mRNA + NADH + H(+)</text>
        <dbReference type="Rhea" id="RHEA:69851"/>
        <dbReference type="Rhea" id="RHEA-COMP:14658"/>
        <dbReference type="Rhea" id="RHEA-COMP:17789"/>
        <dbReference type="ChEBI" id="CHEBI:15378"/>
        <dbReference type="ChEBI" id="CHEBI:57540"/>
        <dbReference type="ChEBI" id="CHEBI:57945"/>
        <dbReference type="ChEBI" id="CHEBI:65315"/>
        <dbReference type="ChEBI" id="CHEBI:74443"/>
    </reaction>
    <physiologicalReaction direction="right-to-left" evidence="13">
        <dbReference type="Rhea" id="RHEA:69853"/>
    </physiologicalReaction>
</comment>
<dbReference type="Pfam" id="PF01207">
    <property type="entry name" value="Dus"/>
    <property type="match status" value="1"/>
</dbReference>
<dbReference type="PANTHER" id="PTHR11082">
    <property type="entry name" value="TRNA-DIHYDROURIDINE SYNTHASE"/>
    <property type="match status" value="1"/>
</dbReference>
<evidence type="ECO:0000256" key="14">
    <source>
        <dbReference type="ARBA" id="ARBA00048934"/>
    </source>
</evidence>
<evidence type="ECO:0000256" key="1">
    <source>
        <dbReference type="ARBA" id="ARBA00001917"/>
    </source>
</evidence>
<evidence type="ECO:0000256" key="8">
    <source>
        <dbReference type="ARBA" id="ARBA00023027"/>
    </source>
</evidence>
<dbReference type="GO" id="GO:0017150">
    <property type="term" value="F:tRNA dihydrouridine synthase activity"/>
    <property type="evidence" value="ECO:0007669"/>
    <property type="project" value="InterPro"/>
</dbReference>
<keyword evidence="5" id="KW-0819">tRNA processing</keyword>
<evidence type="ECO:0000256" key="12">
    <source>
        <dbReference type="ARBA" id="ARBA00047652"/>
    </source>
</evidence>
<comment type="cofactor">
    <cofactor evidence="1">
        <name>FMN</name>
        <dbReference type="ChEBI" id="CHEBI:58210"/>
    </cofactor>
</comment>
<keyword evidence="3" id="KW-0288">FMN</keyword>
<gene>
    <name evidence="19" type="ORF">BCV69DRAFT_248583</name>
</gene>
<dbReference type="InterPro" id="IPR013785">
    <property type="entry name" value="Aldolase_TIM"/>
</dbReference>
<comment type="catalytic activity">
    <reaction evidence="12">
        <text>5,6-dihydrouridine(16) in tRNA + NADP(+) = uridine(16) in tRNA + NADPH + H(+)</text>
        <dbReference type="Rhea" id="RHEA:53376"/>
        <dbReference type="Rhea" id="RHEA-COMP:13543"/>
        <dbReference type="Rhea" id="RHEA-COMP:13544"/>
        <dbReference type="ChEBI" id="CHEBI:15378"/>
        <dbReference type="ChEBI" id="CHEBI:57783"/>
        <dbReference type="ChEBI" id="CHEBI:58349"/>
        <dbReference type="ChEBI" id="CHEBI:65315"/>
        <dbReference type="ChEBI" id="CHEBI:74443"/>
        <dbReference type="EC" id="1.3.1.88"/>
    </reaction>
    <physiologicalReaction direction="right-to-left" evidence="12">
        <dbReference type="Rhea" id="RHEA:53378"/>
    </physiologicalReaction>
</comment>
<evidence type="ECO:0000256" key="9">
    <source>
        <dbReference type="ARBA" id="ARBA00038313"/>
    </source>
</evidence>
<reference evidence="19 20" key="1">
    <citation type="journal article" date="2018" name="Mol. Biol. Evol.">
        <title>Broad Genomic Sampling Reveals a Smut Pathogenic Ancestry of the Fungal Clade Ustilaginomycotina.</title>
        <authorList>
            <person name="Kijpornyongpan T."/>
            <person name="Mondo S.J."/>
            <person name="Barry K."/>
            <person name="Sandor L."/>
            <person name="Lee J."/>
            <person name="Lipzen A."/>
            <person name="Pangilinan J."/>
            <person name="LaButti K."/>
            <person name="Hainaut M."/>
            <person name="Henrissat B."/>
            <person name="Grigoriev I.V."/>
            <person name="Spatafora J.W."/>
            <person name="Aime M.C."/>
        </authorList>
    </citation>
    <scope>NUCLEOTIDE SEQUENCE [LARGE SCALE GENOMIC DNA]</scope>
    <source>
        <strain evidence="19 20">MCA 4718</strain>
    </source>
</reference>
<comment type="catalytic activity">
    <reaction evidence="14">
        <text>5,6-dihydrouridine(16) in tRNA + NAD(+) = uridine(16) in tRNA + NADH + H(+)</text>
        <dbReference type="Rhea" id="RHEA:53380"/>
        <dbReference type="Rhea" id="RHEA-COMP:13543"/>
        <dbReference type="Rhea" id="RHEA-COMP:13544"/>
        <dbReference type="ChEBI" id="CHEBI:15378"/>
        <dbReference type="ChEBI" id="CHEBI:57540"/>
        <dbReference type="ChEBI" id="CHEBI:57945"/>
        <dbReference type="ChEBI" id="CHEBI:65315"/>
        <dbReference type="ChEBI" id="CHEBI:74443"/>
        <dbReference type="EC" id="1.3.1.88"/>
    </reaction>
    <physiologicalReaction direction="right-to-left" evidence="14">
        <dbReference type="Rhea" id="RHEA:53382"/>
    </physiologicalReaction>
</comment>
<evidence type="ECO:0000256" key="3">
    <source>
        <dbReference type="ARBA" id="ARBA00022643"/>
    </source>
</evidence>
<feature type="region of interest" description="Disordered" evidence="17">
    <location>
        <begin position="1"/>
        <end position="28"/>
    </location>
</feature>
<evidence type="ECO:0000256" key="17">
    <source>
        <dbReference type="SAM" id="MobiDB-lite"/>
    </source>
</evidence>
<evidence type="ECO:0000256" key="5">
    <source>
        <dbReference type="ARBA" id="ARBA00022694"/>
    </source>
</evidence>
<organism evidence="19 20">
    <name type="scientific">Pseudomicrostroma glucosiphilum</name>
    <dbReference type="NCBI Taxonomy" id="1684307"/>
    <lineage>
        <taxon>Eukaryota</taxon>
        <taxon>Fungi</taxon>
        <taxon>Dikarya</taxon>
        <taxon>Basidiomycota</taxon>
        <taxon>Ustilaginomycotina</taxon>
        <taxon>Exobasidiomycetes</taxon>
        <taxon>Microstromatales</taxon>
        <taxon>Microstromatales incertae sedis</taxon>
        <taxon>Pseudomicrostroma</taxon>
    </lineage>
</organism>
<comment type="catalytic activity">
    <reaction evidence="15">
        <text>a 5,6-dihydrouridine in mRNA + NADP(+) = a uridine in mRNA + NADPH + H(+)</text>
        <dbReference type="Rhea" id="RHEA:69855"/>
        <dbReference type="Rhea" id="RHEA-COMP:14658"/>
        <dbReference type="Rhea" id="RHEA-COMP:17789"/>
        <dbReference type="ChEBI" id="CHEBI:15378"/>
        <dbReference type="ChEBI" id="CHEBI:57783"/>
        <dbReference type="ChEBI" id="CHEBI:58349"/>
        <dbReference type="ChEBI" id="CHEBI:65315"/>
        <dbReference type="ChEBI" id="CHEBI:74443"/>
    </reaction>
    <physiologicalReaction direction="right-to-left" evidence="15">
        <dbReference type="Rhea" id="RHEA:69857"/>
    </physiologicalReaction>
</comment>
<dbReference type="Proteomes" id="UP000245942">
    <property type="component" value="Unassembled WGS sequence"/>
</dbReference>
<comment type="catalytic activity">
    <reaction evidence="16">
        <text>5,6-dihydrouridine(17) in tRNA + NADP(+) = uridine(17) in tRNA + NADPH + H(+)</text>
        <dbReference type="Rhea" id="RHEA:53368"/>
        <dbReference type="Rhea" id="RHEA-COMP:13541"/>
        <dbReference type="Rhea" id="RHEA-COMP:13542"/>
        <dbReference type="ChEBI" id="CHEBI:15378"/>
        <dbReference type="ChEBI" id="CHEBI:57783"/>
        <dbReference type="ChEBI" id="CHEBI:58349"/>
        <dbReference type="ChEBI" id="CHEBI:65315"/>
        <dbReference type="ChEBI" id="CHEBI:74443"/>
        <dbReference type="EC" id="1.3.1.88"/>
    </reaction>
    <physiologicalReaction direction="right-to-left" evidence="16">
        <dbReference type="Rhea" id="RHEA:53370"/>
    </physiologicalReaction>
</comment>
<evidence type="ECO:0000256" key="13">
    <source>
        <dbReference type="ARBA" id="ARBA00048342"/>
    </source>
</evidence>
<name>A0A316U7H0_9BASI</name>
<dbReference type="RefSeq" id="XP_025348292.1">
    <property type="nucleotide sequence ID" value="XM_025490302.1"/>
</dbReference>
<dbReference type="PROSITE" id="PS01136">
    <property type="entry name" value="UPF0034"/>
    <property type="match status" value="1"/>
</dbReference>
<dbReference type="OrthoDB" id="272303at2759"/>
<dbReference type="GeneID" id="37012036"/>
<keyword evidence="6" id="KW-0521">NADP</keyword>
<keyword evidence="2" id="KW-0285">Flavoprotein</keyword>
<keyword evidence="4" id="KW-0507">mRNA processing</keyword>
<keyword evidence="8" id="KW-0520">NAD</keyword>
<dbReference type="Gene3D" id="3.20.20.70">
    <property type="entry name" value="Aldolase class I"/>
    <property type="match status" value="1"/>
</dbReference>
<comment type="catalytic activity">
    <reaction evidence="11">
        <text>5,6-dihydrouridine(17) in tRNA + NAD(+) = uridine(17) in tRNA + NADH + H(+)</text>
        <dbReference type="Rhea" id="RHEA:53372"/>
        <dbReference type="Rhea" id="RHEA-COMP:13541"/>
        <dbReference type="Rhea" id="RHEA-COMP:13542"/>
        <dbReference type="ChEBI" id="CHEBI:15378"/>
        <dbReference type="ChEBI" id="CHEBI:57540"/>
        <dbReference type="ChEBI" id="CHEBI:57945"/>
        <dbReference type="ChEBI" id="CHEBI:65315"/>
        <dbReference type="ChEBI" id="CHEBI:74443"/>
        <dbReference type="EC" id="1.3.1.88"/>
    </reaction>
    <physiologicalReaction direction="right-to-left" evidence="11">
        <dbReference type="Rhea" id="RHEA:53374"/>
    </physiologicalReaction>
</comment>
<dbReference type="CDD" id="cd02801">
    <property type="entry name" value="DUS_like_FMN"/>
    <property type="match status" value="1"/>
</dbReference>
<evidence type="ECO:0000256" key="6">
    <source>
        <dbReference type="ARBA" id="ARBA00022857"/>
    </source>
</evidence>
<feature type="region of interest" description="Disordered" evidence="17">
    <location>
        <begin position="467"/>
        <end position="526"/>
    </location>
</feature>
<comment type="similarity">
    <text evidence="9">Belongs to the Dus family. Dus1 subfamily.</text>
</comment>
<evidence type="ECO:0000256" key="7">
    <source>
        <dbReference type="ARBA" id="ARBA00023002"/>
    </source>
</evidence>
<evidence type="ECO:0000259" key="18">
    <source>
        <dbReference type="Pfam" id="PF01207"/>
    </source>
</evidence>
<dbReference type="STRING" id="1684307.A0A316U7H0"/>
<dbReference type="PANTHER" id="PTHR11082:SF5">
    <property type="entry name" value="TRNA-DIHYDROURIDINE(16_17) SYNTHASE [NAD(P)(+)]-LIKE"/>
    <property type="match status" value="1"/>
</dbReference>
<evidence type="ECO:0000256" key="11">
    <source>
        <dbReference type="ARBA" id="ARBA00047287"/>
    </source>
</evidence>
<evidence type="ECO:0000313" key="20">
    <source>
        <dbReference type="Proteomes" id="UP000245942"/>
    </source>
</evidence>
<dbReference type="InterPro" id="IPR035587">
    <property type="entry name" value="DUS-like_FMN-bd"/>
</dbReference>
<dbReference type="EC" id="1.3.1.88" evidence="10"/>
<evidence type="ECO:0000256" key="15">
    <source>
        <dbReference type="ARBA" id="ARBA00049447"/>
    </source>
</evidence>
<evidence type="ECO:0000256" key="16">
    <source>
        <dbReference type="ARBA" id="ARBA00049467"/>
    </source>
</evidence>
<feature type="compositionally biased region" description="Low complexity" evidence="17">
    <location>
        <begin position="9"/>
        <end position="28"/>
    </location>
</feature>
<dbReference type="GO" id="GO:0006397">
    <property type="term" value="P:mRNA processing"/>
    <property type="evidence" value="ECO:0007669"/>
    <property type="project" value="UniProtKB-KW"/>
</dbReference>
<dbReference type="EMBL" id="KZ819326">
    <property type="protein sequence ID" value="PWN21132.1"/>
    <property type="molecule type" value="Genomic_DNA"/>
</dbReference>
<protein>
    <recommendedName>
        <fullName evidence="10">tRNA-dihydrouridine(16/17) synthase [NAD(P)(+)]</fullName>
        <ecNumber evidence="10">1.3.1.88</ecNumber>
    </recommendedName>
</protein>
<dbReference type="AlphaFoldDB" id="A0A316U7H0"/>
<evidence type="ECO:0000313" key="19">
    <source>
        <dbReference type="EMBL" id="PWN21132.1"/>
    </source>
</evidence>
<keyword evidence="20" id="KW-1185">Reference proteome</keyword>
<dbReference type="InterPro" id="IPR018517">
    <property type="entry name" value="tRNA_hU_synthase_CS"/>
</dbReference>
<evidence type="ECO:0000256" key="10">
    <source>
        <dbReference type="ARBA" id="ARBA00038890"/>
    </source>
</evidence>
<dbReference type="GO" id="GO:0050660">
    <property type="term" value="F:flavin adenine dinucleotide binding"/>
    <property type="evidence" value="ECO:0007669"/>
    <property type="project" value="InterPro"/>
</dbReference>
<dbReference type="SUPFAM" id="SSF51395">
    <property type="entry name" value="FMN-linked oxidoreductases"/>
    <property type="match status" value="1"/>
</dbReference>